<dbReference type="PANTHER" id="PTHR38011">
    <property type="entry name" value="DIHYDROFOLATE REDUCTASE FAMILY PROTEIN (AFU_ORTHOLOGUE AFUA_8G06820)"/>
    <property type="match status" value="1"/>
</dbReference>
<protein>
    <submittedName>
        <fullName evidence="2">Dihydrofolate reductase</fullName>
    </submittedName>
</protein>
<reference evidence="2 3" key="1">
    <citation type="submission" date="2020-10" db="EMBL/GenBank/DDBJ databases">
        <title>Ca. Dormibacterota MAGs.</title>
        <authorList>
            <person name="Montgomery K."/>
        </authorList>
    </citation>
    <scope>NUCLEOTIDE SEQUENCE [LARGE SCALE GENOMIC DNA]</scope>
    <source>
        <strain evidence="2">SC8811_S16_3</strain>
    </source>
</reference>
<evidence type="ECO:0000259" key="1">
    <source>
        <dbReference type="Pfam" id="PF01872"/>
    </source>
</evidence>
<dbReference type="GO" id="GO:0008703">
    <property type="term" value="F:5-amino-6-(5-phosphoribosylamino)uracil reductase activity"/>
    <property type="evidence" value="ECO:0007669"/>
    <property type="project" value="InterPro"/>
</dbReference>
<dbReference type="InterPro" id="IPR002734">
    <property type="entry name" value="RibDG_C"/>
</dbReference>
<dbReference type="Proteomes" id="UP000620075">
    <property type="component" value="Unassembled WGS sequence"/>
</dbReference>
<dbReference type="RefSeq" id="WP_338180619.1">
    <property type="nucleotide sequence ID" value="NZ_JAEKNQ010000044.1"/>
</dbReference>
<dbReference type="InterPro" id="IPR024072">
    <property type="entry name" value="DHFR-like_dom_sf"/>
</dbReference>
<organism evidence="2 3">
    <name type="scientific">Candidatus Dormiibacter inghamiae</name>
    <dbReference type="NCBI Taxonomy" id="3127013"/>
    <lineage>
        <taxon>Bacteria</taxon>
        <taxon>Bacillati</taxon>
        <taxon>Candidatus Dormiibacterota</taxon>
        <taxon>Candidatus Dormibacteria</taxon>
        <taxon>Candidatus Dormibacterales</taxon>
        <taxon>Candidatus Dormibacteraceae</taxon>
        <taxon>Candidatus Dormiibacter</taxon>
    </lineage>
</organism>
<feature type="domain" description="Bacterial bifunctional deaminase-reductase C-terminal" evidence="1">
    <location>
        <begin position="5"/>
        <end position="172"/>
    </location>
</feature>
<dbReference type="Pfam" id="PF01872">
    <property type="entry name" value="RibD_C"/>
    <property type="match status" value="1"/>
</dbReference>
<dbReference type="PANTHER" id="PTHR38011:SF11">
    <property type="entry name" value="2,5-DIAMINO-6-RIBOSYLAMINO-4(3H)-PYRIMIDINONE 5'-PHOSPHATE REDUCTASE"/>
    <property type="match status" value="1"/>
</dbReference>
<accession>A0A934KE71</accession>
<dbReference type="EMBL" id="JAEKNQ010000044">
    <property type="protein sequence ID" value="MBJ7603884.1"/>
    <property type="molecule type" value="Genomic_DNA"/>
</dbReference>
<sequence length="182" mass="20412">MRLVATEYLSLDGVFEEPGRWSGPFFNDEAAQFKWQELQASDALLLGRKTYDGFAAAWPAMKDEAGFADRMNSMPKYVVSATAEKLEWQGSTLLRGHLAEEVRKLKAEPGQDLLLSGSAQLFNALGQENLIDLYRFMLHPVVLGGGQRLFSADVDRRALELTHTQTFRSGIVILEYRPVSRS</sequence>
<proteinExistence type="predicted"/>
<name>A0A934KE71_9BACT</name>
<dbReference type="GO" id="GO:0009231">
    <property type="term" value="P:riboflavin biosynthetic process"/>
    <property type="evidence" value="ECO:0007669"/>
    <property type="project" value="InterPro"/>
</dbReference>
<dbReference type="InterPro" id="IPR050765">
    <property type="entry name" value="Riboflavin_Biosynth_HTPR"/>
</dbReference>
<gene>
    <name evidence="2" type="ORF">JF888_11925</name>
</gene>
<dbReference type="SUPFAM" id="SSF53597">
    <property type="entry name" value="Dihydrofolate reductase-like"/>
    <property type="match status" value="1"/>
</dbReference>
<dbReference type="AlphaFoldDB" id="A0A934KE71"/>
<comment type="caution">
    <text evidence="2">The sequence shown here is derived from an EMBL/GenBank/DDBJ whole genome shotgun (WGS) entry which is preliminary data.</text>
</comment>
<dbReference type="Gene3D" id="3.40.430.10">
    <property type="entry name" value="Dihydrofolate Reductase, subunit A"/>
    <property type="match status" value="1"/>
</dbReference>
<evidence type="ECO:0000313" key="2">
    <source>
        <dbReference type="EMBL" id="MBJ7603884.1"/>
    </source>
</evidence>
<evidence type="ECO:0000313" key="3">
    <source>
        <dbReference type="Proteomes" id="UP000620075"/>
    </source>
</evidence>